<gene>
    <name evidence="1" type="ORF">ARMOST_20258</name>
</gene>
<name>A0A284S6V3_ARMOS</name>
<organism evidence="1 2">
    <name type="scientific">Armillaria ostoyae</name>
    <name type="common">Armillaria root rot fungus</name>
    <dbReference type="NCBI Taxonomy" id="47428"/>
    <lineage>
        <taxon>Eukaryota</taxon>
        <taxon>Fungi</taxon>
        <taxon>Dikarya</taxon>
        <taxon>Basidiomycota</taxon>
        <taxon>Agaricomycotina</taxon>
        <taxon>Agaricomycetes</taxon>
        <taxon>Agaricomycetidae</taxon>
        <taxon>Agaricales</taxon>
        <taxon>Marasmiineae</taxon>
        <taxon>Physalacriaceae</taxon>
        <taxon>Armillaria</taxon>
    </lineage>
</organism>
<sequence>MQVDTVSDALWYRALFPCELDSSHHEKVQRHCHQLKRFRQPVADSLDVTIALREADTKSHLFLLLALQDSEYQLLFGNAIRSQVVQSISQPTWQDPFGEYSCPRCVEELASGCTIPYFYGKHRLTLPDLLQYIDGTTLYDKDRAETAP</sequence>
<reference evidence="2" key="1">
    <citation type="journal article" date="2017" name="Nat. Ecol. Evol.">
        <title>Genome expansion and lineage-specific genetic innovations in the forest pathogenic fungi Armillaria.</title>
        <authorList>
            <person name="Sipos G."/>
            <person name="Prasanna A.N."/>
            <person name="Walter M.C."/>
            <person name="O'Connor E."/>
            <person name="Balint B."/>
            <person name="Krizsan K."/>
            <person name="Kiss B."/>
            <person name="Hess J."/>
            <person name="Varga T."/>
            <person name="Slot J."/>
            <person name="Riley R."/>
            <person name="Boka B."/>
            <person name="Rigling D."/>
            <person name="Barry K."/>
            <person name="Lee J."/>
            <person name="Mihaltcheva S."/>
            <person name="LaButti K."/>
            <person name="Lipzen A."/>
            <person name="Waldron R."/>
            <person name="Moloney N.M."/>
            <person name="Sperisen C."/>
            <person name="Kredics L."/>
            <person name="Vagvoelgyi C."/>
            <person name="Patrignani A."/>
            <person name="Fitzpatrick D."/>
            <person name="Nagy I."/>
            <person name="Doyle S."/>
            <person name="Anderson J.B."/>
            <person name="Grigoriev I.V."/>
            <person name="Gueldener U."/>
            <person name="Muensterkoetter M."/>
            <person name="Nagy L.G."/>
        </authorList>
    </citation>
    <scope>NUCLEOTIDE SEQUENCE [LARGE SCALE GENOMIC DNA]</scope>
    <source>
        <strain evidence="2">C18/9</strain>
    </source>
</reference>
<keyword evidence="2" id="KW-1185">Reference proteome</keyword>
<dbReference type="OrthoDB" id="3007099at2759"/>
<dbReference type="EMBL" id="FUEG01000037">
    <property type="protein sequence ID" value="SJL16729.1"/>
    <property type="molecule type" value="Genomic_DNA"/>
</dbReference>
<evidence type="ECO:0000313" key="2">
    <source>
        <dbReference type="Proteomes" id="UP000219338"/>
    </source>
</evidence>
<evidence type="ECO:0000313" key="1">
    <source>
        <dbReference type="EMBL" id="SJL16729.1"/>
    </source>
</evidence>
<dbReference type="Proteomes" id="UP000219338">
    <property type="component" value="Unassembled WGS sequence"/>
</dbReference>
<protein>
    <submittedName>
        <fullName evidence="1">Uncharacterized protein</fullName>
    </submittedName>
</protein>
<proteinExistence type="predicted"/>
<dbReference type="AlphaFoldDB" id="A0A284S6V3"/>
<accession>A0A284S6V3</accession>